<dbReference type="SUPFAM" id="SSF47616">
    <property type="entry name" value="GST C-terminal domain-like"/>
    <property type="match status" value="1"/>
</dbReference>
<keyword evidence="3" id="KW-0808">Transferase</keyword>
<dbReference type="CDD" id="cd03207">
    <property type="entry name" value="GST_C_8"/>
    <property type="match status" value="1"/>
</dbReference>
<dbReference type="RefSeq" id="WP_222877394.1">
    <property type="nucleotide sequence ID" value="NZ_AP023361.1"/>
</dbReference>
<evidence type="ECO:0000259" key="2">
    <source>
        <dbReference type="PROSITE" id="PS50405"/>
    </source>
</evidence>
<feature type="domain" description="GST C-terminal" evidence="2">
    <location>
        <begin position="89"/>
        <end position="207"/>
    </location>
</feature>
<dbReference type="InterPro" id="IPR040079">
    <property type="entry name" value="Glutathione_S-Trfase"/>
</dbReference>
<dbReference type="PROSITE" id="PS50404">
    <property type="entry name" value="GST_NTER"/>
    <property type="match status" value="1"/>
</dbReference>
<dbReference type="PANTHER" id="PTHR44051:SF21">
    <property type="entry name" value="GLUTATHIONE S-TRANSFERASE FAMILY PROTEIN"/>
    <property type="match status" value="1"/>
</dbReference>
<dbReference type="GO" id="GO:0016740">
    <property type="term" value="F:transferase activity"/>
    <property type="evidence" value="ECO:0007669"/>
    <property type="project" value="UniProtKB-KW"/>
</dbReference>
<proteinExistence type="predicted"/>
<reference evidence="3 4" key="1">
    <citation type="submission" date="2020-08" db="EMBL/GenBank/DDBJ databases">
        <title>Genome sequence of Rhizobiales bacterium strain IZ6.</title>
        <authorList>
            <person name="Nakai R."/>
            <person name="Naganuma T."/>
        </authorList>
    </citation>
    <scope>NUCLEOTIDE SEQUENCE [LARGE SCALE GENOMIC DNA]</scope>
    <source>
        <strain evidence="3 4">IZ6</strain>
    </source>
</reference>
<dbReference type="Gene3D" id="1.20.1050.10">
    <property type="match status" value="1"/>
</dbReference>
<dbReference type="PROSITE" id="PS50405">
    <property type="entry name" value="GST_CTER"/>
    <property type="match status" value="1"/>
</dbReference>
<dbReference type="Gene3D" id="3.40.30.10">
    <property type="entry name" value="Glutaredoxin"/>
    <property type="match status" value="1"/>
</dbReference>
<name>A0A6S6QW96_9HYPH</name>
<gene>
    <name evidence="3" type="ORF">IZ6_15230</name>
</gene>
<dbReference type="AlphaFoldDB" id="A0A6S6QW96"/>
<dbReference type="CDD" id="cd03046">
    <property type="entry name" value="GST_N_GTT1_like"/>
    <property type="match status" value="1"/>
</dbReference>
<dbReference type="Pfam" id="PF13409">
    <property type="entry name" value="GST_N_2"/>
    <property type="match status" value="1"/>
</dbReference>
<dbReference type="SFLD" id="SFLDG00358">
    <property type="entry name" value="Main_(cytGST)"/>
    <property type="match status" value="1"/>
</dbReference>
<dbReference type="Proteomes" id="UP000515317">
    <property type="component" value="Chromosome"/>
</dbReference>
<keyword evidence="4" id="KW-1185">Reference proteome</keyword>
<sequence length="207" mass="22988">MADLLFYMMTPPSRASIVRWMLEELGEPYDTHVLDRSRDEQRGSDYLKINPMGKVPALQHGDALVTEAAAICLYLADAFPKAGLNIAIGDPLRGRFLKWLFFAPSCIEPAILDIAFPREKAPPRSAAGYGDFHTVMNVVADAVRGRPYIVGETFSAADVVIASQLRWGQSFGVVPRREEFNAYLAGFEQRPAFKRAVDLDAQLKKPS</sequence>
<protein>
    <submittedName>
        <fullName evidence="3">Glutathione S-transferase</fullName>
    </submittedName>
</protein>
<dbReference type="PANTHER" id="PTHR44051">
    <property type="entry name" value="GLUTATHIONE S-TRANSFERASE-RELATED"/>
    <property type="match status" value="1"/>
</dbReference>
<dbReference type="InterPro" id="IPR004045">
    <property type="entry name" value="Glutathione_S-Trfase_N"/>
</dbReference>
<dbReference type="SUPFAM" id="SSF52833">
    <property type="entry name" value="Thioredoxin-like"/>
    <property type="match status" value="1"/>
</dbReference>
<dbReference type="InterPro" id="IPR004046">
    <property type="entry name" value="GST_C"/>
</dbReference>
<evidence type="ECO:0000313" key="4">
    <source>
        <dbReference type="Proteomes" id="UP000515317"/>
    </source>
</evidence>
<dbReference type="EMBL" id="AP023361">
    <property type="protein sequence ID" value="BCJ90788.1"/>
    <property type="molecule type" value="Genomic_DNA"/>
</dbReference>
<organism evidence="3 4">
    <name type="scientific">Terrihabitans soli</name>
    <dbReference type="NCBI Taxonomy" id="708113"/>
    <lineage>
        <taxon>Bacteria</taxon>
        <taxon>Pseudomonadati</taxon>
        <taxon>Pseudomonadota</taxon>
        <taxon>Alphaproteobacteria</taxon>
        <taxon>Hyphomicrobiales</taxon>
        <taxon>Terrihabitans</taxon>
    </lineage>
</organism>
<dbReference type="InterPro" id="IPR036282">
    <property type="entry name" value="Glutathione-S-Trfase_C_sf"/>
</dbReference>
<dbReference type="SFLD" id="SFLDS00019">
    <property type="entry name" value="Glutathione_Transferase_(cytos"/>
    <property type="match status" value="1"/>
</dbReference>
<dbReference type="SFLD" id="SFLDG01150">
    <property type="entry name" value="Main.1:_Beta-like"/>
    <property type="match status" value="1"/>
</dbReference>
<dbReference type="Pfam" id="PF00043">
    <property type="entry name" value="GST_C"/>
    <property type="match status" value="1"/>
</dbReference>
<evidence type="ECO:0000313" key="3">
    <source>
        <dbReference type="EMBL" id="BCJ90788.1"/>
    </source>
</evidence>
<evidence type="ECO:0000259" key="1">
    <source>
        <dbReference type="PROSITE" id="PS50404"/>
    </source>
</evidence>
<dbReference type="KEGG" id="tso:IZ6_15230"/>
<feature type="domain" description="GST N-terminal" evidence="1">
    <location>
        <begin position="2"/>
        <end position="83"/>
    </location>
</feature>
<dbReference type="InterPro" id="IPR036249">
    <property type="entry name" value="Thioredoxin-like_sf"/>
</dbReference>
<accession>A0A6S6QW96</accession>
<dbReference type="InterPro" id="IPR010987">
    <property type="entry name" value="Glutathione-S-Trfase_C-like"/>
</dbReference>